<gene>
    <name evidence="1" type="ORF">ILYODFUR_026562</name>
</gene>
<reference evidence="1 2" key="1">
    <citation type="submission" date="2021-06" db="EMBL/GenBank/DDBJ databases">
        <authorList>
            <person name="Palmer J.M."/>
        </authorList>
    </citation>
    <scope>NUCLEOTIDE SEQUENCE [LARGE SCALE GENOMIC DNA]</scope>
    <source>
        <strain evidence="2">if_2019</strain>
        <tissue evidence="1">Muscle</tissue>
    </source>
</reference>
<evidence type="ECO:0000313" key="1">
    <source>
        <dbReference type="EMBL" id="MEQ2226345.1"/>
    </source>
</evidence>
<accession>A0ABV0T0F2</accession>
<sequence length="106" mass="12746">MKLKYLKPSVFKTLWMSKWVKHPPDRYKLKHTEYQEVNRSILYLKKSIAKQPKLLRYQKQMGPATSQEARDINGDEWGRLRYDMEEGFEMATRRYEMEARTGDGVN</sequence>
<name>A0ABV0T0F2_9TELE</name>
<dbReference type="Proteomes" id="UP001482620">
    <property type="component" value="Unassembled WGS sequence"/>
</dbReference>
<comment type="caution">
    <text evidence="1">The sequence shown here is derived from an EMBL/GenBank/DDBJ whole genome shotgun (WGS) entry which is preliminary data.</text>
</comment>
<protein>
    <submittedName>
        <fullName evidence="1">Uncharacterized protein</fullName>
    </submittedName>
</protein>
<dbReference type="EMBL" id="JAHRIQ010014964">
    <property type="protein sequence ID" value="MEQ2226345.1"/>
    <property type="molecule type" value="Genomic_DNA"/>
</dbReference>
<evidence type="ECO:0000313" key="2">
    <source>
        <dbReference type="Proteomes" id="UP001482620"/>
    </source>
</evidence>
<organism evidence="1 2">
    <name type="scientific">Ilyodon furcidens</name>
    <name type="common">goldbreast splitfin</name>
    <dbReference type="NCBI Taxonomy" id="33524"/>
    <lineage>
        <taxon>Eukaryota</taxon>
        <taxon>Metazoa</taxon>
        <taxon>Chordata</taxon>
        <taxon>Craniata</taxon>
        <taxon>Vertebrata</taxon>
        <taxon>Euteleostomi</taxon>
        <taxon>Actinopterygii</taxon>
        <taxon>Neopterygii</taxon>
        <taxon>Teleostei</taxon>
        <taxon>Neoteleostei</taxon>
        <taxon>Acanthomorphata</taxon>
        <taxon>Ovalentaria</taxon>
        <taxon>Atherinomorphae</taxon>
        <taxon>Cyprinodontiformes</taxon>
        <taxon>Goodeidae</taxon>
        <taxon>Ilyodon</taxon>
    </lineage>
</organism>
<proteinExistence type="predicted"/>
<keyword evidence="2" id="KW-1185">Reference proteome</keyword>